<evidence type="ECO:0000313" key="3">
    <source>
        <dbReference type="Proteomes" id="UP000053144"/>
    </source>
</evidence>
<dbReference type="Gramene" id="KOM41251">
    <property type="protein sequence ID" value="KOM41251"/>
    <property type="gene ID" value="LR48_Vigan04g144900"/>
</dbReference>
<accession>A0A0L9UEU8</accession>
<dbReference type="InterPro" id="IPR001680">
    <property type="entry name" value="WD40_rpt"/>
</dbReference>
<protein>
    <submittedName>
        <fullName evidence="2">Uncharacterized protein</fullName>
    </submittedName>
</protein>
<reference evidence="3" key="1">
    <citation type="journal article" date="2015" name="Proc. Natl. Acad. Sci. U.S.A.">
        <title>Genome sequencing of adzuki bean (Vigna angularis) provides insight into high starch and low fat accumulation and domestication.</title>
        <authorList>
            <person name="Yang K."/>
            <person name="Tian Z."/>
            <person name="Chen C."/>
            <person name="Luo L."/>
            <person name="Zhao B."/>
            <person name="Wang Z."/>
            <person name="Yu L."/>
            <person name="Li Y."/>
            <person name="Sun Y."/>
            <person name="Li W."/>
            <person name="Chen Y."/>
            <person name="Li Y."/>
            <person name="Zhang Y."/>
            <person name="Ai D."/>
            <person name="Zhao J."/>
            <person name="Shang C."/>
            <person name="Ma Y."/>
            <person name="Wu B."/>
            <person name="Wang M."/>
            <person name="Gao L."/>
            <person name="Sun D."/>
            <person name="Zhang P."/>
            <person name="Guo F."/>
            <person name="Wang W."/>
            <person name="Li Y."/>
            <person name="Wang J."/>
            <person name="Varshney R.K."/>
            <person name="Wang J."/>
            <person name="Ling H.Q."/>
            <person name="Wan P."/>
        </authorList>
    </citation>
    <scope>NUCLEOTIDE SEQUENCE</scope>
    <source>
        <strain evidence="3">cv. Jingnong 6</strain>
    </source>
</reference>
<dbReference type="AlphaFoldDB" id="A0A0L9UEU8"/>
<dbReference type="EMBL" id="CM003374">
    <property type="protein sequence ID" value="KOM41251.1"/>
    <property type="molecule type" value="Genomic_DNA"/>
</dbReference>
<gene>
    <name evidence="2" type="ORF">LR48_Vigan04g144900</name>
</gene>
<sequence length="72" mass="8113">MNIPTKILIKKNNTKSHASSKTPHAGFLSLYSRLIFIFVKFSGDESYVISGSDNTNIRIWKTKVSEQLGVVR</sequence>
<evidence type="ECO:0000313" key="2">
    <source>
        <dbReference type="EMBL" id="KOM41251.1"/>
    </source>
</evidence>
<dbReference type="PROSITE" id="PS50082">
    <property type="entry name" value="WD_REPEATS_2"/>
    <property type="match status" value="1"/>
</dbReference>
<dbReference type="Proteomes" id="UP000053144">
    <property type="component" value="Chromosome 4"/>
</dbReference>
<proteinExistence type="predicted"/>
<keyword evidence="1" id="KW-0853">WD repeat</keyword>
<organism evidence="2 3">
    <name type="scientific">Phaseolus angularis</name>
    <name type="common">Azuki bean</name>
    <name type="synonym">Vigna angularis</name>
    <dbReference type="NCBI Taxonomy" id="3914"/>
    <lineage>
        <taxon>Eukaryota</taxon>
        <taxon>Viridiplantae</taxon>
        <taxon>Streptophyta</taxon>
        <taxon>Embryophyta</taxon>
        <taxon>Tracheophyta</taxon>
        <taxon>Spermatophyta</taxon>
        <taxon>Magnoliopsida</taxon>
        <taxon>eudicotyledons</taxon>
        <taxon>Gunneridae</taxon>
        <taxon>Pentapetalae</taxon>
        <taxon>rosids</taxon>
        <taxon>fabids</taxon>
        <taxon>Fabales</taxon>
        <taxon>Fabaceae</taxon>
        <taxon>Papilionoideae</taxon>
        <taxon>50 kb inversion clade</taxon>
        <taxon>NPAAA clade</taxon>
        <taxon>indigoferoid/millettioid clade</taxon>
        <taxon>Phaseoleae</taxon>
        <taxon>Vigna</taxon>
    </lineage>
</organism>
<feature type="repeat" description="WD" evidence="1">
    <location>
        <begin position="39"/>
        <end position="70"/>
    </location>
</feature>
<name>A0A0L9UEU8_PHAAN</name>
<evidence type="ECO:0000256" key="1">
    <source>
        <dbReference type="PROSITE-ProRule" id="PRU00221"/>
    </source>
</evidence>